<evidence type="ECO:0000313" key="2">
    <source>
        <dbReference type="Proteomes" id="UP000830401"/>
    </source>
</evidence>
<name>A0ABY4GE64_9BACT</name>
<organism evidence="1 2">
    <name type="scientific">Hymenobacter volaticus</name>
    <dbReference type="NCBI Taxonomy" id="2932254"/>
    <lineage>
        <taxon>Bacteria</taxon>
        <taxon>Pseudomonadati</taxon>
        <taxon>Bacteroidota</taxon>
        <taxon>Cytophagia</taxon>
        <taxon>Cytophagales</taxon>
        <taxon>Hymenobacteraceae</taxon>
        <taxon>Hymenobacter</taxon>
    </lineage>
</organism>
<keyword evidence="2" id="KW-1185">Reference proteome</keyword>
<proteinExistence type="predicted"/>
<accession>A0ABY4GE64</accession>
<geneLocation type="plasmid" evidence="1 2">
    <name>unnamed2</name>
</geneLocation>
<gene>
    <name evidence="1" type="ORF">MUN86_25570</name>
</gene>
<sequence>MELTALAFFLAHNPQAQHNLPDFATIDGHSVSHAEGKAALQSGHAVLVGGLLIGSFNANHSAKAAV</sequence>
<keyword evidence="1" id="KW-0614">Plasmid</keyword>
<dbReference type="RefSeq" id="WP_245126433.1">
    <property type="nucleotide sequence ID" value="NZ_CP095063.1"/>
</dbReference>
<dbReference type="EMBL" id="CP095063">
    <property type="protein sequence ID" value="UOQ68839.1"/>
    <property type="molecule type" value="Genomic_DNA"/>
</dbReference>
<dbReference type="Proteomes" id="UP000830401">
    <property type="component" value="Plasmid unnamed2"/>
</dbReference>
<protein>
    <submittedName>
        <fullName evidence="1">Uncharacterized protein</fullName>
    </submittedName>
</protein>
<evidence type="ECO:0000313" key="1">
    <source>
        <dbReference type="EMBL" id="UOQ68839.1"/>
    </source>
</evidence>
<reference evidence="1" key="1">
    <citation type="submission" date="2022-04" db="EMBL/GenBank/DDBJ databases">
        <title>Hymenobacter sp. isolated from the air.</title>
        <authorList>
            <person name="Won M."/>
            <person name="Lee C.-M."/>
            <person name="Woen H.-Y."/>
            <person name="Kwon S.-W."/>
        </authorList>
    </citation>
    <scope>NUCLEOTIDE SEQUENCE</scope>
    <source>
        <strain evidence="1">5420S-77</strain>
        <plasmid evidence="1">unnamed2</plasmid>
    </source>
</reference>